<protein>
    <recommendedName>
        <fullName evidence="3">L-lactate dehydrogenase</fullName>
        <ecNumber evidence="3">1.1.1.27</ecNumber>
    </recommendedName>
</protein>
<dbReference type="NCBIfam" id="TIGR01771">
    <property type="entry name" value="L-LDH-NAD"/>
    <property type="match status" value="1"/>
</dbReference>
<dbReference type="GO" id="GO:0004459">
    <property type="term" value="F:L-lactate dehydrogenase (NAD+) activity"/>
    <property type="evidence" value="ECO:0007669"/>
    <property type="project" value="UniProtKB-EC"/>
</dbReference>
<evidence type="ECO:0000256" key="3">
    <source>
        <dbReference type="ARBA" id="ARBA00012967"/>
    </source>
</evidence>
<comment type="similarity">
    <text evidence="2">Belongs to the LDH/MDH superfamily. LDH family.</text>
</comment>
<dbReference type="NCBIfam" id="NF004863">
    <property type="entry name" value="PRK06223.1"/>
    <property type="match status" value="1"/>
</dbReference>
<feature type="domain" description="Lactate/malate dehydrogenase N-terminal" evidence="7">
    <location>
        <begin position="7"/>
        <end position="144"/>
    </location>
</feature>
<dbReference type="NCBIfam" id="NF000824">
    <property type="entry name" value="PRK00066.1"/>
    <property type="match status" value="1"/>
</dbReference>
<dbReference type="HAMAP" id="MF_00488">
    <property type="entry name" value="Lactate_dehydrog"/>
    <property type="match status" value="1"/>
</dbReference>
<dbReference type="InterPro" id="IPR015955">
    <property type="entry name" value="Lactate_DH/Glyco_Ohase_4_C"/>
</dbReference>
<keyword evidence="4 9" id="KW-0560">Oxidoreductase</keyword>
<dbReference type="Pfam" id="PF02866">
    <property type="entry name" value="Ldh_1_C"/>
    <property type="match status" value="1"/>
</dbReference>
<dbReference type="EC" id="1.1.1.27" evidence="3"/>
<dbReference type="PANTHER" id="PTHR43128:SF16">
    <property type="entry name" value="L-LACTATE DEHYDROGENASE"/>
    <property type="match status" value="1"/>
</dbReference>
<evidence type="ECO:0000259" key="7">
    <source>
        <dbReference type="Pfam" id="PF00056"/>
    </source>
</evidence>
<dbReference type="GO" id="GO:0005737">
    <property type="term" value="C:cytoplasm"/>
    <property type="evidence" value="ECO:0007669"/>
    <property type="project" value="InterPro"/>
</dbReference>
<dbReference type="UniPathway" id="UPA00554">
    <property type="reaction ID" value="UER00611"/>
</dbReference>
<evidence type="ECO:0000256" key="5">
    <source>
        <dbReference type="ARBA" id="ARBA00023027"/>
    </source>
</evidence>
<dbReference type="SUPFAM" id="SSF56327">
    <property type="entry name" value="LDH C-terminal domain-like"/>
    <property type="match status" value="1"/>
</dbReference>
<dbReference type="GO" id="GO:0006089">
    <property type="term" value="P:lactate metabolic process"/>
    <property type="evidence" value="ECO:0007669"/>
    <property type="project" value="TreeGrafter"/>
</dbReference>
<dbReference type="FunFam" id="3.40.50.720:FF:000018">
    <property type="entry name" value="Malate dehydrogenase"/>
    <property type="match status" value="1"/>
</dbReference>
<gene>
    <name evidence="9" type="primary">ldh_7</name>
    <name evidence="9" type="ORF">SDC9_81817</name>
</gene>
<dbReference type="InterPro" id="IPR001236">
    <property type="entry name" value="Lactate/malate_DH_N"/>
</dbReference>
<reference evidence="9" key="1">
    <citation type="submission" date="2019-08" db="EMBL/GenBank/DDBJ databases">
        <authorList>
            <person name="Kucharzyk K."/>
            <person name="Murdoch R.W."/>
            <person name="Higgins S."/>
            <person name="Loffler F."/>
        </authorList>
    </citation>
    <scope>NUCLEOTIDE SEQUENCE</scope>
</reference>
<dbReference type="PRINTS" id="PR00086">
    <property type="entry name" value="LLDHDRGNASE"/>
</dbReference>
<keyword evidence="5" id="KW-0520">NAD</keyword>
<accession>A0A644Z3P3</accession>
<dbReference type="InterPro" id="IPR018177">
    <property type="entry name" value="L-lactate_DH_AS"/>
</dbReference>
<feature type="domain" description="Lactate/malate dehydrogenase C-terminal" evidence="8">
    <location>
        <begin position="147"/>
        <end position="312"/>
    </location>
</feature>
<dbReference type="SUPFAM" id="SSF51735">
    <property type="entry name" value="NAD(P)-binding Rossmann-fold domains"/>
    <property type="match status" value="1"/>
</dbReference>
<evidence type="ECO:0000313" key="9">
    <source>
        <dbReference type="EMBL" id="MPM35227.1"/>
    </source>
</evidence>
<proteinExistence type="inferred from homology"/>
<dbReference type="PIRSF" id="PIRSF000102">
    <property type="entry name" value="Lac_mal_DH"/>
    <property type="match status" value="1"/>
</dbReference>
<sequence length="316" mass="33898">MLQGKSKIAIIGAGYVGAAIAYNVAINRTASEIVLIDVNNDKAMGEALDINHGLCHLGQMNIHAGDYSECANCDAIVMTAGLNRKPGETRLDLATKNIPVAKSITENIMKYYNHGVIIVVANPADVLTYLIQKWSGLPANKVFGTGTALDSARFRFYLAQRLNVDIQNVHGYIIGEHGDSQVPVWSATQIAGQSVDIYCKSMGIPLSDAEKLDIVTKTKNGGAEVIRLKGATYFAIAGIVENIIEAVVKDKNSIKTVASVLDGQYGIHDVALSLPSVINQRGVDGIIQYSLTPQEEEALINSAKTLRAFIAQLSNT</sequence>
<evidence type="ECO:0000256" key="1">
    <source>
        <dbReference type="ARBA" id="ARBA00004843"/>
    </source>
</evidence>
<comment type="caution">
    <text evidence="9">The sequence shown here is derived from an EMBL/GenBank/DDBJ whole genome shotgun (WGS) entry which is preliminary data.</text>
</comment>
<dbReference type="PANTHER" id="PTHR43128">
    <property type="entry name" value="L-2-HYDROXYCARBOXYLATE DEHYDROGENASE (NAD(P)(+))"/>
    <property type="match status" value="1"/>
</dbReference>
<comment type="pathway">
    <text evidence="1">Fermentation; pyruvate fermentation to lactate; (S)-lactate from pyruvate: step 1/1.</text>
</comment>
<dbReference type="EMBL" id="VSSQ01007218">
    <property type="protein sequence ID" value="MPM35227.1"/>
    <property type="molecule type" value="Genomic_DNA"/>
</dbReference>
<evidence type="ECO:0000259" key="8">
    <source>
        <dbReference type="Pfam" id="PF02866"/>
    </source>
</evidence>
<organism evidence="9">
    <name type="scientific">bioreactor metagenome</name>
    <dbReference type="NCBI Taxonomy" id="1076179"/>
    <lineage>
        <taxon>unclassified sequences</taxon>
        <taxon>metagenomes</taxon>
        <taxon>ecological metagenomes</taxon>
    </lineage>
</organism>
<dbReference type="AlphaFoldDB" id="A0A644Z3P3"/>
<evidence type="ECO:0000256" key="2">
    <source>
        <dbReference type="ARBA" id="ARBA00006054"/>
    </source>
</evidence>
<evidence type="ECO:0000256" key="6">
    <source>
        <dbReference type="ARBA" id="ARBA00049258"/>
    </source>
</evidence>
<dbReference type="InterPro" id="IPR001557">
    <property type="entry name" value="L-lactate/malate_DH"/>
</dbReference>
<dbReference type="Gene3D" id="3.40.50.720">
    <property type="entry name" value="NAD(P)-binding Rossmann-like Domain"/>
    <property type="match status" value="1"/>
</dbReference>
<dbReference type="InterPro" id="IPR022383">
    <property type="entry name" value="Lactate/malate_DH_C"/>
</dbReference>
<evidence type="ECO:0000256" key="4">
    <source>
        <dbReference type="ARBA" id="ARBA00023002"/>
    </source>
</evidence>
<dbReference type="Gene3D" id="3.90.110.10">
    <property type="entry name" value="Lactate dehydrogenase/glycoside hydrolase, family 4, C-terminal"/>
    <property type="match status" value="1"/>
</dbReference>
<dbReference type="InterPro" id="IPR036291">
    <property type="entry name" value="NAD(P)-bd_dom_sf"/>
</dbReference>
<dbReference type="Pfam" id="PF00056">
    <property type="entry name" value="Ldh_1_N"/>
    <property type="match status" value="1"/>
</dbReference>
<comment type="catalytic activity">
    <reaction evidence="6">
        <text>(S)-lactate + NAD(+) = pyruvate + NADH + H(+)</text>
        <dbReference type="Rhea" id="RHEA:23444"/>
        <dbReference type="ChEBI" id="CHEBI:15361"/>
        <dbReference type="ChEBI" id="CHEBI:15378"/>
        <dbReference type="ChEBI" id="CHEBI:16651"/>
        <dbReference type="ChEBI" id="CHEBI:57540"/>
        <dbReference type="ChEBI" id="CHEBI:57945"/>
        <dbReference type="EC" id="1.1.1.27"/>
    </reaction>
</comment>
<dbReference type="PROSITE" id="PS00064">
    <property type="entry name" value="L_LDH"/>
    <property type="match status" value="1"/>
</dbReference>
<name>A0A644Z3P3_9ZZZZ</name>
<dbReference type="InterPro" id="IPR011304">
    <property type="entry name" value="L-lactate_DH"/>
</dbReference>